<protein>
    <submittedName>
        <fullName evidence="1">Uncharacterized protein</fullName>
    </submittedName>
</protein>
<dbReference type="AlphaFoldDB" id="A0A7J7NFB2"/>
<evidence type="ECO:0000313" key="1">
    <source>
        <dbReference type="EMBL" id="KAF6165876.1"/>
    </source>
</evidence>
<dbReference type="Proteomes" id="UP000541444">
    <property type="component" value="Unassembled WGS sequence"/>
</dbReference>
<name>A0A7J7NFB2_9MAGN</name>
<accession>A0A7J7NFB2</accession>
<sequence length="384" mass="43216">MSGITVGQNSPVEYVFKMGRLSVDEVSTSGRTNESDSGGEGGSEQFMGFPGQLVSYPLGFYAFREFCKAKGVIGGKWGKCAEFAGRQFRGCTVAEGEEYFYLLADLETERRDRGIDESISLVYFDGDIRSDLSEGFLCYLSQLEYGLSLPLTNLAKGVMNTIGACPVQMNRNMWEVITIYVHLNDWWERGEKINGNCHQRDGEELLDLRFRSVKQSVKSIVERKKSLLDKVAEEETELELVLGELGLSSKKRVESKSIKVVKAQSTRSMTGVDEGYRQTSGEEFKLRLQGRAVQLNRTSQRAKWAKREKVAEGRSSSMDDLNEVEKRARLEILQGKEDTSQLVAHFVKGIWFGIEEQESELKMAKSELEKILALAKTDALKEVK</sequence>
<proteinExistence type="predicted"/>
<keyword evidence="2" id="KW-1185">Reference proteome</keyword>
<evidence type="ECO:0000313" key="2">
    <source>
        <dbReference type="Proteomes" id="UP000541444"/>
    </source>
</evidence>
<organism evidence="1 2">
    <name type="scientific">Kingdonia uniflora</name>
    <dbReference type="NCBI Taxonomy" id="39325"/>
    <lineage>
        <taxon>Eukaryota</taxon>
        <taxon>Viridiplantae</taxon>
        <taxon>Streptophyta</taxon>
        <taxon>Embryophyta</taxon>
        <taxon>Tracheophyta</taxon>
        <taxon>Spermatophyta</taxon>
        <taxon>Magnoliopsida</taxon>
        <taxon>Ranunculales</taxon>
        <taxon>Circaeasteraceae</taxon>
        <taxon>Kingdonia</taxon>
    </lineage>
</organism>
<dbReference type="EMBL" id="JACGCM010000816">
    <property type="protein sequence ID" value="KAF6165876.1"/>
    <property type="molecule type" value="Genomic_DNA"/>
</dbReference>
<comment type="caution">
    <text evidence="1">The sequence shown here is derived from an EMBL/GenBank/DDBJ whole genome shotgun (WGS) entry which is preliminary data.</text>
</comment>
<reference evidence="1 2" key="1">
    <citation type="journal article" date="2020" name="IScience">
        <title>Genome Sequencing of the Endangered Kingdonia uniflora (Circaeasteraceae, Ranunculales) Reveals Potential Mechanisms of Evolutionary Specialization.</title>
        <authorList>
            <person name="Sun Y."/>
            <person name="Deng T."/>
            <person name="Zhang A."/>
            <person name="Moore M.J."/>
            <person name="Landis J.B."/>
            <person name="Lin N."/>
            <person name="Zhang H."/>
            <person name="Zhang X."/>
            <person name="Huang J."/>
            <person name="Zhang X."/>
            <person name="Sun H."/>
            <person name="Wang H."/>
        </authorList>
    </citation>
    <scope>NUCLEOTIDE SEQUENCE [LARGE SCALE GENOMIC DNA]</scope>
    <source>
        <strain evidence="1">TB1705</strain>
        <tissue evidence="1">Leaf</tissue>
    </source>
</reference>
<gene>
    <name evidence="1" type="ORF">GIB67_012773</name>
</gene>